<dbReference type="GeneID" id="91099854"/>
<dbReference type="EMBL" id="CP144089">
    <property type="protein sequence ID" value="WWD03006.1"/>
    <property type="molecule type" value="Genomic_DNA"/>
</dbReference>
<dbReference type="KEGG" id="ker:91099854"/>
<protein>
    <submittedName>
        <fullName evidence="1">Uncharacterized protein</fullName>
    </submittedName>
</protein>
<dbReference type="Proteomes" id="UP001358614">
    <property type="component" value="Chromosome 1"/>
</dbReference>
<reference evidence="1 2" key="1">
    <citation type="submission" date="2024-01" db="EMBL/GenBank/DDBJ databases">
        <title>Comparative genomics of Cryptococcus and Kwoniella reveals pathogenesis evolution and contrasting modes of karyotype evolution via chromosome fusion or intercentromeric recombination.</title>
        <authorList>
            <person name="Coelho M.A."/>
            <person name="David-Palma M."/>
            <person name="Shea T."/>
            <person name="Bowers K."/>
            <person name="McGinley-Smith S."/>
            <person name="Mohammad A.W."/>
            <person name="Gnirke A."/>
            <person name="Yurkov A.M."/>
            <person name="Nowrousian M."/>
            <person name="Sun S."/>
            <person name="Cuomo C.A."/>
            <person name="Heitman J."/>
        </authorList>
    </citation>
    <scope>NUCLEOTIDE SEQUENCE [LARGE SCALE GENOMIC DNA]</scope>
    <source>
        <strain evidence="1 2">PYCC6329</strain>
    </source>
</reference>
<evidence type="ECO:0000313" key="1">
    <source>
        <dbReference type="EMBL" id="WWD03006.1"/>
    </source>
</evidence>
<sequence>MSSMIISSEESFDLDTDEAQGRYSIVLVQHGVEECVYYEAPGDIQSYRAELLASKAYLACYIPVLGHSSRKSPYDLSSSMHFEPSTGESNQLHRSLVAKLHDCAQELKEARFRFTRKVDLIHIIRRHLKDVMEDIGGEYALCTQPQVPVDEEILSLLDLWQLFPVMCDWVVGLDPKNSKIGKDEVSEPLEEDPPIYVSSRIEEVICNISGCKS</sequence>
<evidence type="ECO:0000313" key="2">
    <source>
        <dbReference type="Proteomes" id="UP001358614"/>
    </source>
</evidence>
<dbReference type="RefSeq" id="XP_066080973.1">
    <property type="nucleotide sequence ID" value="XM_066224876.1"/>
</dbReference>
<organism evidence="1 2">
    <name type="scientific">Kwoniella europaea PYCC6329</name>
    <dbReference type="NCBI Taxonomy" id="1423913"/>
    <lineage>
        <taxon>Eukaryota</taxon>
        <taxon>Fungi</taxon>
        <taxon>Dikarya</taxon>
        <taxon>Basidiomycota</taxon>
        <taxon>Agaricomycotina</taxon>
        <taxon>Tremellomycetes</taxon>
        <taxon>Tremellales</taxon>
        <taxon>Cryptococcaceae</taxon>
        <taxon>Kwoniella</taxon>
    </lineage>
</organism>
<proteinExistence type="predicted"/>
<gene>
    <name evidence="1" type="ORF">V865_001050</name>
</gene>
<dbReference type="AlphaFoldDB" id="A0AAX4K949"/>
<name>A0AAX4K949_9TREE</name>
<accession>A0AAX4K949</accession>
<keyword evidence="2" id="KW-1185">Reference proteome</keyword>